<evidence type="ECO:0000313" key="2">
    <source>
        <dbReference type="Proteomes" id="UP001056120"/>
    </source>
</evidence>
<protein>
    <submittedName>
        <fullName evidence="1">Uncharacterized protein</fullName>
    </submittedName>
</protein>
<reference evidence="1 2" key="2">
    <citation type="journal article" date="2022" name="Mol. Ecol. Resour.">
        <title>The genomes of chicory, endive, great burdock and yacon provide insights into Asteraceae paleo-polyploidization history and plant inulin production.</title>
        <authorList>
            <person name="Fan W."/>
            <person name="Wang S."/>
            <person name="Wang H."/>
            <person name="Wang A."/>
            <person name="Jiang F."/>
            <person name="Liu H."/>
            <person name="Zhao H."/>
            <person name="Xu D."/>
            <person name="Zhang Y."/>
        </authorList>
    </citation>
    <scope>NUCLEOTIDE SEQUENCE [LARGE SCALE GENOMIC DNA]</scope>
    <source>
        <strain evidence="2">cv. Yunnan</strain>
        <tissue evidence="1">Leaves</tissue>
    </source>
</reference>
<proteinExistence type="predicted"/>
<dbReference type="EMBL" id="CM042031">
    <property type="protein sequence ID" value="KAI3784871.1"/>
    <property type="molecule type" value="Genomic_DNA"/>
</dbReference>
<reference evidence="2" key="1">
    <citation type="journal article" date="2022" name="Mol. Ecol. Resour.">
        <title>The genomes of chicory, endive, great burdock and yacon provide insights into Asteraceae palaeo-polyploidization history and plant inulin production.</title>
        <authorList>
            <person name="Fan W."/>
            <person name="Wang S."/>
            <person name="Wang H."/>
            <person name="Wang A."/>
            <person name="Jiang F."/>
            <person name="Liu H."/>
            <person name="Zhao H."/>
            <person name="Xu D."/>
            <person name="Zhang Y."/>
        </authorList>
    </citation>
    <scope>NUCLEOTIDE SEQUENCE [LARGE SCALE GENOMIC DNA]</scope>
    <source>
        <strain evidence="2">cv. Yunnan</strain>
    </source>
</reference>
<dbReference type="Proteomes" id="UP001056120">
    <property type="component" value="Linkage Group LG14"/>
</dbReference>
<organism evidence="1 2">
    <name type="scientific">Smallanthus sonchifolius</name>
    <dbReference type="NCBI Taxonomy" id="185202"/>
    <lineage>
        <taxon>Eukaryota</taxon>
        <taxon>Viridiplantae</taxon>
        <taxon>Streptophyta</taxon>
        <taxon>Embryophyta</taxon>
        <taxon>Tracheophyta</taxon>
        <taxon>Spermatophyta</taxon>
        <taxon>Magnoliopsida</taxon>
        <taxon>eudicotyledons</taxon>
        <taxon>Gunneridae</taxon>
        <taxon>Pentapetalae</taxon>
        <taxon>asterids</taxon>
        <taxon>campanulids</taxon>
        <taxon>Asterales</taxon>
        <taxon>Asteraceae</taxon>
        <taxon>Asteroideae</taxon>
        <taxon>Heliantheae alliance</taxon>
        <taxon>Millerieae</taxon>
        <taxon>Smallanthus</taxon>
    </lineage>
</organism>
<keyword evidence="2" id="KW-1185">Reference proteome</keyword>
<gene>
    <name evidence="1" type="ORF">L1987_43978</name>
</gene>
<comment type="caution">
    <text evidence="1">The sequence shown here is derived from an EMBL/GenBank/DDBJ whole genome shotgun (WGS) entry which is preliminary data.</text>
</comment>
<name>A0ACB9GPC6_9ASTR</name>
<sequence>MAETDGGSAAPSPPQQRRSFWIPLLTSSESIWDDVSPAGLAQVTAQAALSQSYFNHIQPADEQPQMVNAVNAKWDLDDSQIGSPVDVTEPQQMVSVYADTNDGYNWRKYGQKQVKASENPRSYYKCTYVNCPVKKKVGQSLDGHVTDIVYKGQHNHDPPQPNKRTKEGAHVNKPNNSQLEKPVADHGSNQLMRIDQGFNHLTIDDSDDEPNPKRRNTEVTPVSAPVESTLSNKMVSEPKFVVQTRSEVDLLDDGFKSYYKCTFAGCNVRKHVERARSDLKSVVTTYEGRHNHDIPVSKHRGYINNGGGQMGKSTKPSQHKDTKHGNSERRALLQMKEEAITV</sequence>
<evidence type="ECO:0000313" key="1">
    <source>
        <dbReference type="EMBL" id="KAI3784871.1"/>
    </source>
</evidence>
<accession>A0ACB9GPC6</accession>